<dbReference type="InterPro" id="IPR013154">
    <property type="entry name" value="ADH-like_N"/>
</dbReference>
<comment type="similarity">
    <text evidence="1">Belongs to the zinc-containing alcohol dehydrogenase family.</text>
</comment>
<reference evidence="6" key="1">
    <citation type="journal article" date="2020" name="Stud. Mycol.">
        <title>101 Dothideomycetes genomes: a test case for predicting lifestyles and emergence of pathogens.</title>
        <authorList>
            <person name="Haridas S."/>
            <person name="Albert R."/>
            <person name="Binder M."/>
            <person name="Bloem J."/>
            <person name="Labutti K."/>
            <person name="Salamov A."/>
            <person name="Andreopoulos B."/>
            <person name="Baker S."/>
            <person name="Barry K."/>
            <person name="Bills G."/>
            <person name="Bluhm B."/>
            <person name="Cannon C."/>
            <person name="Castanera R."/>
            <person name="Culley D."/>
            <person name="Daum C."/>
            <person name="Ezra D."/>
            <person name="Gonzalez J."/>
            <person name="Henrissat B."/>
            <person name="Kuo A."/>
            <person name="Liang C."/>
            <person name="Lipzen A."/>
            <person name="Lutzoni F."/>
            <person name="Magnuson J."/>
            <person name="Mondo S."/>
            <person name="Nolan M."/>
            <person name="Ohm R."/>
            <person name="Pangilinan J."/>
            <person name="Park H.-J."/>
            <person name="Ramirez L."/>
            <person name="Alfaro M."/>
            <person name="Sun H."/>
            <person name="Tritt A."/>
            <person name="Yoshinaga Y."/>
            <person name="Zwiers L.-H."/>
            <person name="Turgeon B."/>
            <person name="Goodwin S."/>
            <person name="Spatafora J."/>
            <person name="Crous P."/>
            <person name="Grigoriev I."/>
        </authorList>
    </citation>
    <scope>NUCLEOTIDE SEQUENCE</scope>
    <source>
        <strain evidence="6">CBS 133067</strain>
    </source>
</reference>
<dbReference type="CDD" id="cd08249">
    <property type="entry name" value="enoyl_reductase_like"/>
    <property type="match status" value="1"/>
</dbReference>
<protein>
    <submittedName>
        <fullName evidence="6">GroES-like protein</fullName>
    </submittedName>
</protein>
<feature type="compositionally biased region" description="Basic residues" evidence="4">
    <location>
        <begin position="36"/>
        <end position="49"/>
    </location>
</feature>
<proteinExistence type="inferred from homology"/>
<dbReference type="OrthoDB" id="201656at2759"/>
<dbReference type="InterPro" id="IPR047122">
    <property type="entry name" value="Trans-enoyl_RdTase-like"/>
</dbReference>
<dbReference type="PANTHER" id="PTHR43482">
    <property type="entry name" value="PROTEIN AST1-RELATED"/>
    <property type="match status" value="1"/>
</dbReference>
<accession>A0A9P4M5K3</accession>
<dbReference type="AlphaFoldDB" id="A0A9P4M5K3"/>
<dbReference type="InterPro" id="IPR020843">
    <property type="entry name" value="ER"/>
</dbReference>
<keyword evidence="7" id="KW-1185">Reference proteome</keyword>
<feature type="compositionally biased region" description="Acidic residues" evidence="4">
    <location>
        <begin position="20"/>
        <end position="29"/>
    </location>
</feature>
<sequence>MRLPADVTLQHGSKRKFEGEDQAPEEDTETPAVRPSRPHVKNHRRKRPRVLPSSQKQLQLHHVGGDYEIETVPLPALHHPEELLIEVKSIGLNPIDWKAAAYGYGIPSFPCVYGREFVGKIVAKKETEADDLKVGDTVLAISTDYRDYRKAAFQEFAISSAFNVLRVPETISTETISGMGVAFVTATLSLGVCLGQKFFMKKSGKELDLCLLAQTQQEHEVPEDVRDVVFNGIPTAERAQIGDWLLIMGASAISGQIAVQLAKMCGMRVVAVVDTKRHKERLENLGADLVVDRHNLEESAEIIRKETKGEVRLGLDTIGRETAIWCESLLLQNAPKKETPKDGQRSHLVCLASGPKQPHPQVRSHQLPIKLFHTNPEIGRTLSSWMYELLDSKAIKLIEVDVVEGGLKAVNQSLGRLRRHEVSGKRIVVNMGEGRSRTKRLRRS</sequence>
<keyword evidence="3" id="KW-0560">Oxidoreductase</keyword>
<dbReference type="SUPFAM" id="SSF50129">
    <property type="entry name" value="GroES-like"/>
    <property type="match status" value="1"/>
</dbReference>
<evidence type="ECO:0000259" key="5">
    <source>
        <dbReference type="SMART" id="SM00829"/>
    </source>
</evidence>
<gene>
    <name evidence="6" type="ORF">NA57DRAFT_44266</name>
</gene>
<comment type="subunit">
    <text evidence="2">Monomer.</text>
</comment>
<dbReference type="GO" id="GO:0016651">
    <property type="term" value="F:oxidoreductase activity, acting on NAD(P)H"/>
    <property type="evidence" value="ECO:0007669"/>
    <property type="project" value="InterPro"/>
</dbReference>
<dbReference type="Pfam" id="PF00107">
    <property type="entry name" value="ADH_zinc_N"/>
    <property type="match status" value="1"/>
</dbReference>
<dbReference type="Pfam" id="PF08240">
    <property type="entry name" value="ADH_N"/>
    <property type="match status" value="1"/>
</dbReference>
<evidence type="ECO:0000256" key="1">
    <source>
        <dbReference type="ARBA" id="ARBA00008072"/>
    </source>
</evidence>
<comment type="caution">
    <text evidence="6">The sequence shown here is derived from an EMBL/GenBank/DDBJ whole genome shotgun (WGS) entry which is preliminary data.</text>
</comment>
<dbReference type="Gene3D" id="3.90.180.10">
    <property type="entry name" value="Medium-chain alcohol dehydrogenases, catalytic domain"/>
    <property type="match status" value="1"/>
</dbReference>
<name>A0A9P4M5K3_9PEZI</name>
<evidence type="ECO:0000256" key="3">
    <source>
        <dbReference type="ARBA" id="ARBA00023002"/>
    </source>
</evidence>
<evidence type="ECO:0000256" key="4">
    <source>
        <dbReference type="SAM" id="MobiDB-lite"/>
    </source>
</evidence>
<dbReference type="InterPro" id="IPR011032">
    <property type="entry name" value="GroES-like_sf"/>
</dbReference>
<dbReference type="SMART" id="SM00829">
    <property type="entry name" value="PKS_ER"/>
    <property type="match status" value="1"/>
</dbReference>
<feature type="domain" description="Enoyl reductase (ER)" evidence="5">
    <location>
        <begin position="64"/>
        <end position="428"/>
    </location>
</feature>
<evidence type="ECO:0000313" key="7">
    <source>
        <dbReference type="Proteomes" id="UP000799772"/>
    </source>
</evidence>
<dbReference type="EMBL" id="ML978131">
    <property type="protein sequence ID" value="KAF2095397.1"/>
    <property type="molecule type" value="Genomic_DNA"/>
</dbReference>
<feature type="region of interest" description="Disordered" evidence="4">
    <location>
        <begin position="1"/>
        <end position="56"/>
    </location>
</feature>
<evidence type="ECO:0000256" key="2">
    <source>
        <dbReference type="ARBA" id="ARBA00011245"/>
    </source>
</evidence>
<dbReference type="InterPro" id="IPR013149">
    <property type="entry name" value="ADH-like_C"/>
</dbReference>
<dbReference type="InterPro" id="IPR036291">
    <property type="entry name" value="NAD(P)-bd_dom_sf"/>
</dbReference>
<evidence type="ECO:0000313" key="6">
    <source>
        <dbReference type="EMBL" id="KAF2095397.1"/>
    </source>
</evidence>
<organism evidence="6 7">
    <name type="scientific">Rhizodiscina lignyota</name>
    <dbReference type="NCBI Taxonomy" id="1504668"/>
    <lineage>
        <taxon>Eukaryota</taxon>
        <taxon>Fungi</taxon>
        <taxon>Dikarya</taxon>
        <taxon>Ascomycota</taxon>
        <taxon>Pezizomycotina</taxon>
        <taxon>Dothideomycetes</taxon>
        <taxon>Pleosporomycetidae</taxon>
        <taxon>Aulographales</taxon>
        <taxon>Rhizodiscinaceae</taxon>
        <taxon>Rhizodiscina</taxon>
    </lineage>
</organism>
<dbReference type="InterPro" id="IPR052585">
    <property type="entry name" value="Lipid_raft_assoc_Zn_ADH"/>
</dbReference>
<dbReference type="PANTHER" id="PTHR43482:SF2">
    <property type="entry name" value="ZINC-BINDING DEHYDROGENASE FAMILY, PUTATIVE (AFU_ORTHOLOGUE AFUA_3G15030)-RELATED"/>
    <property type="match status" value="1"/>
</dbReference>
<dbReference type="Gene3D" id="3.40.50.720">
    <property type="entry name" value="NAD(P)-binding Rossmann-like Domain"/>
    <property type="match status" value="1"/>
</dbReference>
<dbReference type="SUPFAM" id="SSF51735">
    <property type="entry name" value="NAD(P)-binding Rossmann-fold domains"/>
    <property type="match status" value="1"/>
</dbReference>
<dbReference type="Proteomes" id="UP000799772">
    <property type="component" value="Unassembled WGS sequence"/>
</dbReference>